<dbReference type="GO" id="GO:0016301">
    <property type="term" value="F:kinase activity"/>
    <property type="evidence" value="ECO:0007669"/>
    <property type="project" value="UniProtKB-KW"/>
</dbReference>
<gene>
    <name evidence="2" type="ORF">HYN46_15675</name>
</gene>
<name>A0A345PA42_9GAMM</name>
<dbReference type="Gene3D" id="3.40.50.2020">
    <property type="match status" value="2"/>
</dbReference>
<dbReference type="GO" id="GO:0006015">
    <property type="term" value="P:5-phosphoribose 1-diphosphate biosynthetic process"/>
    <property type="evidence" value="ECO:0007669"/>
    <property type="project" value="TreeGrafter"/>
</dbReference>
<dbReference type="InterPro" id="IPR005946">
    <property type="entry name" value="Rib-P_diPkinase"/>
</dbReference>
<evidence type="ECO:0000313" key="2">
    <source>
        <dbReference type="EMBL" id="AXI04151.1"/>
    </source>
</evidence>
<keyword evidence="2" id="KW-0418">Kinase</keyword>
<organism evidence="2 3">
    <name type="scientific">Aquirhabdus parva</name>
    <dbReference type="NCBI Taxonomy" id="2283318"/>
    <lineage>
        <taxon>Bacteria</taxon>
        <taxon>Pseudomonadati</taxon>
        <taxon>Pseudomonadota</taxon>
        <taxon>Gammaproteobacteria</taxon>
        <taxon>Moraxellales</taxon>
        <taxon>Moraxellaceae</taxon>
        <taxon>Aquirhabdus</taxon>
    </lineage>
</organism>
<dbReference type="EMBL" id="CP031222">
    <property type="protein sequence ID" value="AXI04151.1"/>
    <property type="molecule type" value="Genomic_DNA"/>
</dbReference>
<dbReference type="GO" id="GO:0006164">
    <property type="term" value="P:purine nucleotide biosynthetic process"/>
    <property type="evidence" value="ECO:0007669"/>
    <property type="project" value="TreeGrafter"/>
</dbReference>
<sequence length="303" mass="33288">MSIQVIAKNGTIVPIKFLQFSGGERHVQIAEAEFNSLNGNVTVRARMQSSNDVMDYVLLENVLLDAGCTIDLEIPYFPYARQDRVCATGQAFSLNIMTRLLNINASGETAGLQRSIKVWDCHSQVTTRLLRENTHFAHVTNISPAEIIQQSNTLLSILQEEKTVLICPDQGAKQRTKLIADSLNLTDAASRIIYCEKKRDPATGKILNAKVNATDLTGYTAVITDDICDGGATFIGIAQELRKLNCKTIILYVTHGIFSRGLGVFSGLIDQIFTTDSFPQEPSDLLNVINFSAPFSLDQGDQS</sequence>
<dbReference type="GO" id="GO:0005737">
    <property type="term" value="C:cytoplasm"/>
    <property type="evidence" value="ECO:0007669"/>
    <property type="project" value="TreeGrafter"/>
</dbReference>
<keyword evidence="3" id="KW-1185">Reference proteome</keyword>
<proteinExistence type="predicted"/>
<dbReference type="GO" id="GO:0004749">
    <property type="term" value="F:ribose phosphate diphosphokinase activity"/>
    <property type="evidence" value="ECO:0007669"/>
    <property type="project" value="TreeGrafter"/>
</dbReference>
<dbReference type="SUPFAM" id="SSF53271">
    <property type="entry name" value="PRTase-like"/>
    <property type="match status" value="2"/>
</dbReference>
<dbReference type="SMART" id="SM01400">
    <property type="entry name" value="Pribosyltran_N"/>
    <property type="match status" value="1"/>
</dbReference>
<feature type="domain" description="Phosphoribosyltransferase" evidence="1">
    <location>
        <begin position="147"/>
        <end position="255"/>
    </location>
</feature>
<dbReference type="InterPro" id="IPR029057">
    <property type="entry name" value="PRTase-like"/>
</dbReference>
<dbReference type="RefSeq" id="WP_114900259.1">
    <property type="nucleotide sequence ID" value="NZ_CP031222.1"/>
</dbReference>
<evidence type="ECO:0000259" key="1">
    <source>
        <dbReference type="Pfam" id="PF00156"/>
    </source>
</evidence>
<dbReference type="GO" id="GO:0000287">
    <property type="term" value="F:magnesium ion binding"/>
    <property type="evidence" value="ECO:0007669"/>
    <property type="project" value="InterPro"/>
</dbReference>
<accession>A0A345PA42</accession>
<dbReference type="PANTHER" id="PTHR10210:SF41">
    <property type="entry name" value="RIBOSE-PHOSPHATE PYROPHOSPHOKINASE 1, CHLOROPLASTIC"/>
    <property type="match status" value="1"/>
</dbReference>
<dbReference type="KEGG" id="mbah:HYN46_15675"/>
<dbReference type="AlphaFoldDB" id="A0A345PA42"/>
<dbReference type="GO" id="GO:0002189">
    <property type="term" value="C:ribose phosphate diphosphokinase complex"/>
    <property type="evidence" value="ECO:0007669"/>
    <property type="project" value="TreeGrafter"/>
</dbReference>
<dbReference type="Proteomes" id="UP000253940">
    <property type="component" value="Chromosome"/>
</dbReference>
<dbReference type="Pfam" id="PF00156">
    <property type="entry name" value="Pribosyltran"/>
    <property type="match status" value="1"/>
</dbReference>
<dbReference type="InterPro" id="IPR000836">
    <property type="entry name" value="PRTase_dom"/>
</dbReference>
<evidence type="ECO:0000313" key="3">
    <source>
        <dbReference type="Proteomes" id="UP000253940"/>
    </source>
</evidence>
<reference evidence="2 3" key="1">
    <citation type="submission" date="2018-07" db="EMBL/GenBank/DDBJ databases">
        <title>Genome sequencing of Moraxellaceae gen. HYN0046.</title>
        <authorList>
            <person name="Kim M."/>
            <person name="Yi H."/>
        </authorList>
    </citation>
    <scope>NUCLEOTIDE SEQUENCE [LARGE SCALE GENOMIC DNA]</scope>
    <source>
        <strain evidence="2 3">HYN0046</strain>
    </source>
</reference>
<keyword evidence="2" id="KW-0808">Transferase</keyword>
<protein>
    <submittedName>
        <fullName evidence="2">Ribose-phosphate pyrophosphokinase</fullName>
    </submittedName>
</protein>
<dbReference type="CDD" id="cd06223">
    <property type="entry name" value="PRTases_typeI"/>
    <property type="match status" value="1"/>
</dbReference>
<dbReference type="PANTHER" id="PTHR10210">
    <property type="entry name" value="RIBOSE-PHOSPHATE DIPHOSPHOKINASE FAMILY MEMBER"/>
    <property type="match status" value="1"/>
</dbReference>
<dbReference type="OrthoDB" id="324294at2"/>